<proteinExistence type="inferred from homology"/>
<sequence length="239" mass="25223">MSKRMGLPEAPTGKISTCKSSINEAAKAKWQGSPQAAVMTGRTIDIYGEIGDDMFGEGNTSAQISAFLREAGPGDITVNIDSPGGDMFAGMAIYNQLRAHDGQVTVNVVGTAASAASVIAMAGDVVHMHPSAFLMLHCCWLISAGNRKDFLSLAETMVPFDAAMAEIYAARTGKPVGEIENVMDAETWFNAKEAVAFGLADSVLDKENRTKRIAASAAKPEVNIAALNALALQMQLLKL</sequence>
<keyword evidence="3" id="KW-0378">Hydrolase</keyword>
<dbReference type="SUPFAM" id="SSF52096">
    <property type="entry name" value="ClpP/crotonase"/>
    <property type="match status" value="1"/>
</dbReference>
<evidence type="ECO:0000313" key="5">
    <source>
        <dbReference type="Proteomes" id="UP000003122"/>
    </source>
</evidence>
<dbReference type="GO" id="GO:0051117">
    <property type="term" value="F:ATPase binding"/>
    <property type="evidence" value="ECO:0007669"/>
    <property type="project" value="TreeGrafter"/>
</dbReference>
<accession>I7GSL3</accession>
<reference evidence="4 5" key="1">
    <citation type="journal article" date="2014" name="Appl. Environ. Microbiol.">
        <title>Characterization of Bacteriophages Cp1 and Cp2, the Strain-Typing Agents for Xanthomonas axonopodis pv. citri.</title>
        <authorList>
            <person name="Ahmad A.A."/>
            <person name="Ogawa M."/>
            <person name="Kawasaki T."/>
            <person name="Fujie M."/>
            <person name="Yamada T."/>
        </authorList>
    </citation>
    <scope>NUCLEOTIDE SEQUENCE [LARGE SCALE GENOMIC DNA]</scope>
</reference>
<dbReference type="InterPro" id="IPR001907">
    <property type="entry name" value="ClpP"/>
</dbReference>
<keyword evidence="5" id="KW-1185">Reference proteome</keyword>
<dbReference type="Pfam" id="PF00574">
    <property type="entry name" value="CLP_protease"/>
    <property type="match status" value="1"/>
</dbReference>
<name>I7GSL3_9CAUD</name>
<dbReference type="OrthoDB" id="12178at10239"/>
<dbReference type="RefSeq" id="YP_007238077.1">
    <property type="nucleotide sequence ID" value="NC_019933.2"/>
</dbReference>
<dbReference type="KEGG" id="vg:14297594"/>
<evidence type="ECO:0000256" key="3">
    <source>
        <dbReference type="ARBA" id="ARBA00022801"/>
    </source>
</evidence>
<dbReference type="CDD" id="cd07016">
    <property type="entry name" value="S14_ClpP_1"/>
    <property type="match status" value="1"/>
</dbReference>
<dbReference type="GeneID" id="14297594"/>
<keyword evidence="2" id="KW-0963">Cytoplasm</keyword>
<dbReference type="GO" id="GO:0004176">
    <property type="term" value="F:ATP-dependent peptidase activity"/>
    <property type="evidence" value="ECO:0007669"/>
    <property type="project" value="InterPro"/>
</dbReference>
<evidence type="ECO:0000313" key="4">
    <source>
        <dbReference type="EMBL" id="BAM29079.1"/>
    </source>
</evidence>
<dbReference type="PANTHER" id="PTHR10381:SF70">
    <property type="entry name" value="ATP-DEPENDENT CLP PROTEASE PROTEOLYTIC SUBUNIT"/>
    <property type="match status" value="1"/>
</dbReference>
<dbReference type="GO" id="GO:0004252">
    <property type="term" value="F:serine-type endopeptidase activity"/>
    <property type="evidence" value="ECO:0007669"/>
    <property type="project" value="InterPro"/>
</dbReference>
<dbReference type="InterPro" id="IPR023562">
    <property type="entry name" value="ClpP/TepA"/>
</dbReference>
<evidence type="ECO:0000256" key="2">
    <source>
        <dbReference type="ARBA" id="ARBA00022490"/>
    </source>
</evidence>
<evidence type="ECO:0000256" key="1">
    <source>
        <dbReference type="ARBA" id="ARBA00007039"/>
    </source>
</evidence>
<dbReference type="GO" id="GO:0009368">
    <property type="term" value="C:endopeptidase Clp complex"/>
    <property type="evidence" value="ECO:0007669"/>
    <property type="project" value="TreeGrafter"/>
</dbReference>
<dbReference type="EMBL" id="AB720063">
    <property type="protein sequence ID" value="BAM29079.1"/>
    <property type="molecule type" value="Genomic_DNA"/>
</dbReference>
<dbReference type="Proteomes" id="UP000003122">
    <property type="component" value="Segment"/>
</dbReference>
<dbReference type="InterPro" id="IPR029045">
    <property type="entry name" value="ClpP/crotonase-like_dom_sf"/>
</dbReference>
<organism evidence="4 5">
    <name type="scientific">Xanthomonas phage CP1</name>
    <dbReference type="NCBI Taxonomy" id="2994055"/>
    <lineage>
        <taxon>Viruses</taxon>
        <taxon>Duplodnaviria</taxon>
        <taxon>Heunggongvirae</taxon>
        <taxon>Uroviricota</taxon>
        <taxon>Caudoviricetes</taxon>
        <taxon>Klementvirus</taxon>
        <taxon>Klementvirus CP1</taxon>
    </lineage>
</organism>
<dbReference type="Gene3D" id="3.90.226.10">
    <property type="entry name" value="2-enoyl-CoA Hydratase, Chain A, domain 1"/>
    <property type="match status" value="1"/>
</dbReference>
<dbReference type="NCBIfam" id="NF045542">
    <property type="entry name" value="Clp_rel_HeadMat"/>
    <property type="match status" value="1"/>
</dbReference>
<dbReference type="GO" id="GO:0006515">
    <property type="term" value="P:protein quality control for misfolded or incompletely synthesized proteins"/>
    <property type="evidence" value="ECO:0007669"/>
    <property type="project" value="TreeGrafter"/>
</dbReference>
<protein>
    <recommendedName>
        <fullName evidence="6">ATP-dependent Clp protease proteolytic subunit</fullName>
    </recommendedName>
</protein>
<dbReference type="PRINTS" id="PR00127">
    <property type="entry name" value="CLPPROTEASEP"/>
</dbReference>
<evidence type="ECO:0008006" key="6">
    <source>
        <dbReference type="Google" id="ProtNLM"/>
    </source>
</evidence>
<dbReference type="PANTHER" id="PTHR10381">
    <property type="entry name" value="ATP-DEPENDENT CLP PROTEASE PROTEOLYTIC SUBUNIT"/>
    <property type="match status" value="1"/>
</dbReference>
<comment type="similarity">
    <text evidence="1">Belongs to the peptidase S14 family.</text>
</comment>